<name>A0A7J8TH44_GOSDV</name>
<dbReference type="AlphaFoldDB" id="A0A7J8TH44"/>
<gene>
    <name evidence="1" type="ORF">Godav_024686</name>
</gene>
<dbReference type="Proteomes" id="UP000593561">
    <property type="component" value="Unassembled WGS sequence"/>
</dbReference>
<comment type="caution">
    <text evidence="1">The sequence shown here is derived from an EMBL/GenBank/DDBJ whole genome shotgun (WGS) entry which is preliminary data.</text>
</comment>
<sequence length="31" mass="3573">MLNLDPKQRLTTQEVLVSTFKTSKSCFLKDT</sequence>
<proteinExistence type="predicted"/>
<evidence type="ECO:0008006" key="3">
    <source>
        <dbReference type="Google" id="ProtNLM"/>
    </source>
</evidence>
<dbReference type="EMBL" id="JABFAC010248633">
    <property type="protein sequence ID" value="MBA0637525.1"/>
    <property type="molecule type" value="Genomic_DNA"/>
</dbReference>
<protein>
    <recommendedName>
        <fullName evidence="3">Protein kinase domain-containing protein</fullName>
    </recommendedName>
</protein>
<organism evidence="1 2">
    <name type="scientific">Gossypium davidsonii</name>
    <name type="common">Davidson's cotton</name>
    <name type="synonym">Gossypium klotzschianum subsp. davidsonii</name>
    <dbReference type="NCBI Taxonomy" id="34287"/>
    <lineage>
        <taxon>Eukaryota</taxon>
        <taxon>Viridiplantae</taxon>
        <taxon>Streptophyta</taxon>
        <taxon>Embryophyta</taxon>
        <taxon>Tracheophyta</taxon>
        <taxon>Spermatophyta</taxon>
        <taxon>Magnoliopsida</taxon>
        <taxon>eudicotyledons</taxon>
        <taxon>Gunneridae</taxon>
        <taxon>Pentapetalae</taxon>
        <taxon>rosids</taxon>
        <taxon>malvids</taxon>
        <taxon>Malvales</taxon>
        <taxon>Malvaceae</taxon>
        <taxon>Malvoideae</taxon>
        <taxon>Gossypium</taxon>
    </lineage>
</organism>
<accession>A0A7J8TH44</accession>
<evidence type="ECO:0000313" key="2">
    <source>
        <dbReference type="Proteomes" id="UP000593561"/>
    </source>
</evidence>
<reference evidence="1 2" key="1">
    <citation type="journal article" date="2019" name="Genome Biol. Evol.">
        <title>Insights into the evolution of the New World diploid cottons (Gossypium, subgenus Houzingenia) based on genome sequencing.</title>
        <authorList>
            <person name="Grover C.E."/>
            <person name="Arick M.A. 2nd"/>
            <person name="Thrash A."/>
            <person name="Conover J.L."/>
            <person name="Sanders W.S."/>
            <person name="Peterson D.G."/>
            <person name="Frelichowski J.E."/>
            <person name="Scheffler J.A."/>
            <person name="Scheffler B.E."/>
            <person name="Wendel J.F."/>
        </authorList>
    </citation>
    <scope>NUCLEOTIDE SEQUENCE [LARGE SCALE GENOMIC DNA]</scope>
    <source>
        <strain evidence="1">27</strain>
        <tissue evidence="1">Leaf</tissue>
    </source>
</reference>
<evidence type="ECO:0000313" key="1">
    <source>
        <dbReference type="EMBL" id="MBA0637525.1"/>
    </source>
</evidence>
<keyword evidence="2" id="KW-1185">Reference proteome</keyword>